<comment type="caution">
    <text evidence="10">The sequence shown here is derived from an EMBL/GenBank/DDBJ whole genome shotgun (WGS) entry which is preliminary data.</text>
</comment>
<dbReference type="Gene3D" id="3.90.1150.10">
    <property type="entry name" value="Aspartate Aminotransferase, domain 1"/>
    <property type="match status" value="1"/>
</dbReference>
<feature type="modified residue" description="N6-(pyridoxal phosphate)lysine" evidence="8">
    <location>
        <position position="195"/>
    </location>
</feature>
<proteinExistence type="inferred from homology"/>
<evidence type="ECO:0000256" key="6">
    <source>
        <dbReference type="ARBA" id="ARBA00023167"/>
    </source>
</evidence>
<keyword evidence="7" id="KW-0456">Lyase</keyword>
<dbReference type="GO" id="GO:0009086">
    <property type="term" value="P:methionine biosynthetic process"/>
    <property type="evidence" value="ECO:0007669"/>
    <property type="project" value="UniProtKB-KW"/>
</dbReference>
<keyword evidence="5 8" id="KW-0663">Pyridoxal phosphate</keyword>
<evidence type="ECO:0000313" key="11">
    <source>
        <dbReference type="Proteomes" id="UP000196475"/>
    </source>
</evidence>
<dbReference type="InterPro" id="IPR015421">
    <property type="entry name" value="PyrdxlP-dep_Trfase_major"/>
</dbReference>
<evidence type="ECO:0000256" key="9">
    <source>
        <dbReference type="RuleBase" id="RU362118"/>
    </source>
</evidence>
<evidence type="ECO:0000256" key="7">
    <source>
        <dbReference type="ARBA" id="ARBA00023239"/>
    </source>
</evidence>
<keyword evidence="6" id="KW-0486">Methionine biosynthesis</keyword>
<dbReference type="EC" id="4.4.1.13" evidence="3"/>
<evidence type="ECO:0000313" key="10">
    <source>
        <dbReference type="EMBL" id="OUM88223.1"/>
    </source>
</evidence>
<dbReference type="CDD" id="cd00614">
    <property type="entry name" value="CGS_like"/>
    <property type="match status" value="1"/>
</dbReference>
<evidence type="ECO:0000256" key="5">
    <source>
        <dbReference type="ARBA" id="ARBA00022898"/>
    </source>
</evidence>
<dbReference type="Gene3D" id="3.40.640.10">
    <property type="entry name" value="Type I PLP-dependent aspartate aminotransferase-like (Major domain)"/>
    <property type="match status" value="1"/>
</dbReference>
<name>A0A1Y3PLK7_9BACI</name>
<dbReference type="InterPro" id="IPR015422">
    <property type="entry name" value="PyrdxlP-dep_Trfase_small"/>
</dbReference>
<sequence length="377" mass="40941">MKWETRVLHTEGMIDPVTGASSTPIYQASTYRQADVEKPQAYDYARSGNPTRDALERAIAEMEGGIAGFAFASGMAAISSVFSIFSQGDHLIVSEDVYGGTYRVLTQIFPRFGLEVSFVDTTDLNQVEAAIRSNTRGIYVETPSNPTLKITDLSGVVRLAREHGLLTMIDNTFMTPYFQRPLELGFDIVIHSATKFLGGHSDVLAGLVVVREKPLAARVYQVQNGFGAVLGVQDAWLVLRGMKTLAVRMQQAQENAVRLAEWLAAHPAVEKVYYPGLAGHPGKAVHEQQSSGYGAVLSFDVGTREKALQVLRKVQIPLAAVSLGAVESILSYPATMSHAAMPREVRLARGIGDGLLRYSVGLEDVEDLIADLDQALS</sequence>
<dbReference type="GO" id="GO:0030170">
    <property type="term" value="F:pyridoxal phosphate binding"/>
    <property type="evidence" value="ECO:0007669"/>
    <property type="project" value="InterPro"/>
</dbReference>
<dbReference type="Proteomes" id="UP000196475">
    <property type="component" value="Unassembled WGS sequence"/>
</dbReference>
<protein>
    <recommendedName>
        <fullName evidence="3">cysteine-S-conjugate beta-lyase</fullName>
        <ecNumber evidence="3">4.4.1.13</ecNumber>
    </recommendedName>
</protein>
<dbReference type="FunFam" id="3.40.640.10:FF:000009">
    <property type="entry name" value="Cystathionine gamma-synthase homolog"/>
    <property type="match status" value="1"/>
</dbReference>
<dbReference type="PROSITE" id="PS00868">
    <property type="entry name" value="CYS_MET_METAB_PP"/>
    <property type="match status" value="1"/>
</dbReference>
<dbReference type="GO" id="GO:0005737">
    <property type="term" value="C:cytoplasm"/>
    <property type="evidence" value="ECO:0007669"/>
    <property type="project" value="TreeGrafter"/>
</dbReference>
<dbReference type="InterPro" id="IPR000277">
    <property type="entry name" value="Cys/Met-Metab_PyrdxlP-dep_enz"/>
</dbReference>
<dbReference type="InterPro" id="IPR054542">
    <property type="entry name" value="Cys_met_metab_PP"/>
</dbReference>
<dbReference type="FunFam" id="3.90.1150.10:FF:000033">
    <property type="entry name" value="Cystathionine gamma-synthase"/>
    <property type="match status" value="1"/>
</dbReference>
<dbReference type="PANTHER" id="PTHR11808:SF50">
    <property type="entry name" value="CYSTATHIONINE BETA-LYASE"/>
    <property type="match status" value="1"/>
</dbReference>
<dbReference type="InterPro" id="IPR015424">
    <property type="entry name" value="PyrdxlP-dep_Trfase"/>
</dbReference>
<organism evidence="10 11">
    <name type="scientific">Bacillus thermozeamaize</name>
    <dbReference type="NCBI Taxonomy" id="230954"/>
    <lineage>
        <taxon>Bacteria</taxon>
        <taxon>Bacillati</taxon>
        <taxon>Bacillota</taxon>
        <taxon>Bacilli</taxon>
        <taxon>Bacillales</taxon>
        <taxon>Bacillaceae</taxon>
        <taxon>Bacillus</taxon>
    </lineage>
</organism>
<dbReference type="Pfam" id="PF01053">
    <property type="entry name" value="Cys_Met_Meta_PP"/>
    <property type="match status" value="1"/>
</dbReference>
<gene>
    <name evidence="10" type="ORF">BAA01_08545</name>
</gene>
<dbReference type="PANTHER" id="PTHR11808">
    <property type="entry name" value="TRANS-SULFURATION ENZYME FAMILY MEMBER"/>
    <property type="match status" value="1"/>
</dbReference>
<dbReference type="EMBL" id="LZRT01000064">
    <property type="protein sequence ID" value="OUM88223.1"/>
    <property type="molecule type" value="Genomic_DNA"/>
</dbReference>
<evidence type="ECO:0000256" key="3">
    <source>
        <dbReference type="ARBA" id="ARBA00012224"/>
    </source>
</evidence>
<accession>A0A1Y3PLK7</accession>
<dbReference type="AlphaFoldDB" id="A0A1Y3PLK7"/>
<reference evidence="11" key="1">
    <citation type="submission" date="2016-06" db="EMBL/GenBank/DDBJ databases">
        <authorList>
            <person name="Nascimento L."/>
            <person name="Pereira R.V."/>
            <person name="Martins L.F."/>
            <person name="Quaggio R.B."/>
            <person name="Silva A.M."/>
            <person name="Setubal J.C."/>
        </authorList>
    </citation>
    <scope>NUCLEOTIDE SEQUENCE [LARGE SCALE GENOMIC DNA]</scope>
</reference>
<dbReference type="GO" id="GO:0047804">
    <property type="term" value="F:cysteine-S-conjugate beta-lyase activity"/>
    <property type="evidence" value="ECO:0007669"/>
    <property type="project" value="UniProtKB-EC"/>
</dbReference>
<dbReference type="SUPFAM" id="SSF53383">
    <property type="entry name" value="PLP-dependent transferases"/>
    <property type="match status" value="1"/>
</dbReference>
<comment type="similarity">
    <text evidence="2 9">Belongs to the trans-sulfuration enzymes family.</text>
</comment>
<evidence type="ECO:0000256" key="4">
    <source>
        <dbReference type="ARBA" id="ARBA00022605"/>
    </source>
</evidence>
<keyword evidence="4" id="KW-0028">Amino-acid biosynthesis</keyword>
<evidence type="ECO:0000256" key="2">
    <source>
        <dbReference type="ARBA" id="ARBA00009077"/>
    </source>
</evidence>
<comment type="cofactor">
    <cofactor evidence="1 9">
        <name>pyridoxal 5'-phosphate</name>
        <dbReference type="ChEBI" id="CHEBI:597326"/>
    </cofactor>
</comment>
<evidence type="ECO:0000256" key="1">
    <source>
        <dbReference type="ARBA" id="ARBA00001933"/>
    </source>
</evidence>
<dbReference type="PIRSF" id="PIRSF001434">
    <property type="entry name" value="CGS"/>
    <property type="match status" value="1"/>
</dbReference>
<evidence type="ECO:0000256" key="8">
    <source>
        <dbReference type="PIRSR" id="PIRSR001434-2"/>
    </source>
</evidence>
<dbReference type="GO" id="GO:0019346">
    <property type="term" value="P:transsulfuration"/>
    <property type="evidence" value="ECO:0007669"/>
    <property type="project" value="InterPro"/>
</dbReference>